<name>T1BNB7_9ZZZZ</name>
<comment type="caution">
    <text evidence="1">The sequence shown here is derived from an EMBL/GenBank/DDBJ whole genome shotgun (WGS) entry which is preliminary data.</text>
</comment>
<protein>
    <submittedName>
        <fullName evidence="1">Transposase (IS4)</fullName>
    </submittedName>
</protein>
<accession>T1BNB7</accession>
<feature type="non-terminal residue" evidence="1">
    <location>
        <position position="175"/>
    </location>
</feature>
<dbReference type="EMBL" id="AUZY01002834">
    <property type="protein sequence ID" value="EQD71302.1"/>
    <property type="molecule type" value="Genomic_DNA"/>
</dbReference>
<dbReference type="AlphaFoldDB" id="T1BNB7"/>
<gene>
    <name evidence="1" type="ORF">B1B_04536</name>
</gene>
<evidence type="ECO:0000313" key="1">
    <source>
        <dbReference type="EMBL" id="EQD71302.1"/>
    </source>
</evidence>
<organism evidence="1">
    <name type="scientific">mine drainage metagenome</name>
    <dbReference type="NCBI Taxonomy" id="410659"/>
    <lineage>
        <taxon>unclassified sequences</taxon>
        <taxon>metagenomes</taxon>
        <taxon>ecological metagenomes</taxon>
    </lineage>
</organism>
<reference evidence="1" key="1">
    <citation type="submission" date="2013-08" db="EMBL/GenBank/DDBJ databases">
        <authorList>
            <person name="Mendez C."/>
            <person name="Richter M."/>
            <person name="Ferrer M."/>
            <person name="Sanchez J."/>
        </authorList>
    </citation>
    <scope>NUCLEOTIDE SEQUENCE</scope>
</reference>
<reference evidence="1" key="2">
    <citation type="journal article" date="2014" name="ISME J.">
        <title>Microbial stratification in low pH oxic and suboxic macroscopic growths along an acid mine drainage.</title>
        <authorList>
            <person name="Mendez-Garcia C."/>
            <person name="Mesa V."/>
            <person name="Sprenger R.R."/>
            <person name="Richter M."/>
            <person name="Diez M.S."/>
            <person name="Solano J."/>
            <person name="Bargiela R."/>
            <person name="Golyshina O.V."/>
            <person name="Manteca A."/>
            <person name="Ramos J.L."/>
            <person name="Gallego J.R."/>
            <person name="Llorente I."/>
            <person name="Martins Dos Santos V.A."/>
            <person name="Jensen O.N."/>
            <person name="Pelaez A.I."/>
            <person name="Sanchez J."/>
            <person name="Ferrer M."/>
        </authorList>
    </citation>
    <scope>NUCLEOTIDE SEQUENCE</scope>
</reference>
<sequence length="175" mass="19938">MAYTRVKPQGDRFYLCEYESYWDPKMGRSRQRFLRYLGPCDRKGNVLSTPQPRVGTVHSAFPVGPLAVFYAAAQQLRVQQRIQETLGMKEQEAALVLALGLNQAAARVPILHLPGWFRASPLPGWLSVDAEALTPRQFEDALFGLCHLTPEKTWEDRGLLLQQDLNRAWRNGSRE</sequence>
<proteinExistence type="predicted"/>